<sequence length="240" mass="27159">MARRRINSDEAIEIFEYGWTKIEPRLTSPFLIELDVREIFGGQGRRQGQMDIPEFIDGWMSWRALRSVGYSVRDASKALQAACHARGALLYGCLGTAGRGKDRRFWIPTTDRIYEEHNNGRLMLPIPAKGARRRLVLEQHAEAARPVIQGILRAICKHPGCPDRIPPMWMRSGCIPESLRDRTIQESFDIIASGHERMPVIEGHIMWMVLLRDTLLSLGNPVLEAVPLDNDEAILVSLAP</sequence>
<dbReference type="Proteomes" id="UP000199229">
    <property type="component" value="Unassembled WGS sequence"/>
</dbReference>
<name>A0A1I2UWW0_9HYPH</name>
<keyword evidence="2" id="KW-1185">Reference proteome</keyword>
<evidence type="ECO:0000313" key="2">
    <source>
        <dbReference type="Proteomes" id="UP000199229"/>
    </source>
</evidence>
<dbReference type="EMBL" id="FOPM01000012">
    <property type="protein sequence ID" value="SFG81443.1"/>
    <property type="molecule type" value="Genomic_DNA"/>
</dbReference>
<proteinExistence type="predicted"/>
<reference evidence="2" key="1">
    <citation type="submission" date="2016-10" db="EMBL/GenBank/DDBJ databases">
        <authorList>
            <person name="Varghese N."/>
            <person name="Submissions S."/>
        </authorList>
    </citation>
    <scope>NUCLEOTIDE SEQUENCE [LARGE SCALE GENOMIC DNA]</scope>
    <source>
        <strain evidence="2">Gh-105</strain>
    </source>
</reference>
<protein>
    <submittedName>
        <fullName evidence="1">Uncharacterized protein</fullName>
    </submittedName>
</protein>
<dbReference type="AlphaFoldDB" id="A0A1I2UWW0"/>
<evidence type="ECO:0000313" key="1">
    <source>
        <dbReference type="EMBL" id="SFG81443.1"/>
    </source>
</evidence>
<accession>A0A1I2UWW0</accession>
<dbReference type="RefSeq" id="WP_056355145.1">
    <property type="nucleotide sequence ID" value="NZ_FOPM01000012.1"/>
</dbReference>
<organism evidence="1 2">
    <name type="scientific">Methylobacterium gossipiicola</name>
    <dbReference type="NCBI Taxonomy" id="582675"/>
    <lineage>
        <taxon>Bacteria</taxon>
        <taxon>Pseudomonadati</taxon>
        <taxon>Pseudomonadota</taxon>
        <taxon>Alphaproteobacteria</taxon>
        <taxon>Hyphomicrobiales</taxon>
        <taxon>Methylobacteriaceae</taxon>
        <taxon>Methylobacterium</taxon>
    </lineage>
</organism>
<gene>
    <name evidence="1" type="ORF">SAMN05192565_11245</name>
</gene>